<dbReference type="InterPro" id="IPR008312">
    <property type="entry name" value="T6SS_TssB1"/>
</dbReference>
<dbReference type="InterPro" id="IPR010269">
    <property type="entry name" value="T6SS_TssC-like"/>
</dbReference>
<proteinExistence type="predicted"/>
<sequence length="523" mass="57868">MADPITFESIGVSMSTQPVDPRGRPQSDTPFKVIIMGDFSGQANRGGETDGSDIDRRRLYRVDRDSDDSVMDKMGVALRLQWAGGQTPPVELVFEELDDFHPEQIFYRVPIFKALKKSRRKLLDPETAAEIVGRISQEKALSPETQDPVPSPTPDADKVDFSGETTAGLLDQVLDASSPAPAANGRSKSQTDWDRFLGAIVGPHLVPDIGDEQDAMVAAIDRSISETMRRILHHQDFQAVESVWRALRFCLRRLETDDTLSVYLLDATQVEVASDLTANEDLRDTALYKRLSSAVLADSNQAPWSLLAGLYTFSRKKADTVTLARLGAMGQILGAPFVGAGEGGLVGATSFADNPDPSDWKLEGDLNDEKTWRVLRTLPEATWVGLAIPRFIIRWPYGEKTDPVDAFDFEEIIEPAHHEDYLWANPVFALIQVFGRTFTHHGWDWSRGLVAGIDDLPLILVSDGEEKAVKPCTETFLSERALEILVANGLMPLVAFKDAGQVRLARFQSIAEPLHRLSGRWSS</sequence>
<dbReference type="InterPro" id="IPR044031">
    <property type="entry name" value="TssC1_N"/>
</dbReference>
<dbReference type="EMBL" id="AP021875">
    <property type="protein sequence ID" value="BBO73300.1"/>
    <property type="molecule type" value="Genomic_DNA"/>
</dbReference>
<dbReference type="KEGG" id="dwd:DSCW_07170"/>
<evidence type="ECO:0000256" key="1">
    <source>
        <dbReference type="SAM" id="MobiDB-lite"/>
    </source>
</evidence>
<dbReference type="OrthoDB" id="9764000at2"/>
<name>A0A5K7YY66_9BACT</name>
<organism evidence="3 4">
    <name type="scientific">Desulfosarcina widdelii</name>
    <dbReference type="NCBI Taxonomy" id="947919"/>
    <lineage>
        <taxon>Bacteria</taxon>
        <taxon>Pseudomonadati</taxon>
        <taxon>Thermodesulfobacteriota</taxon>
        <taxon>Desulfobacteria</taxon>
        <taxon>Desulfobacterales</taxon>
        <taxon>Desulfosarcinaceae</taxon>
        <taxon>Desulfosarcina</taxon>
    </lineage>
</organism>
<dbReference type="AlphaFoldDB" id="A0A5K7YY66"/>
<dbReference type="Pfam" id="PF05591">
    <property type="entry name" value="T6SS_VipA"/>
    <property type="match status" value="1"/>
</dbReference>
<dbReference type="Pfam" id="PF05943">
    <property type="entry name" value="VipB"/>
    <property type="match status" value="1"/>
</dbReference>
<evidence type="ECO:0000313" key="3">
    <source>
        <dbReference type="EMBL" id="BBO73300.1"/>
    </source>
</evidence>
<dbReference type="RefSeq" id="WP_155302419.1">
    <property type="nucleotide sequence ID" value="NZ_AP021875.1"/>
</dbReference>
<evidence type="ECO:0000259" key="2">
    <source>
        <dbReference type="Pfam" id="PF05943"/>
    </source>
</evidence>
<dbReference type="Proteomes" id="UP000427769">
    <property type="component" value="Chromosome"/>
</dbReference>
<reference evidence="3 4" key="1">
    <citation type="submission" date="2019-11" db="EMBL/GenBank/DDBJ databases">
        <title>Comparative genomics of hydrocarbon-degrading Desulfosarcina strains.</title>
        <authorList>
            <person name="Watanabe M."/>
            <person name="Kojima H."/>
            <person name="Fukui M."/>
        </authorList>
    </citation>
    <scope>NUCLEOTIDE SEQUENCE [LARGE SCALE GENOMIC DNA]</scope>
    <source>
        <strain evidence="3 4">PP31</strain>
    </source>
</reference>
<keyword evidence="4" id="KW-1185">Reference proteome</keyword>
<feature type="region of interest" description="Disordered" evidence="1">
    <location>
        <begin position="134"/>
        <end position="162"/>
    </location>
</feature>
<dbReference type="PANTHER" id="PTHR35565">
    <property type="entry name" value="CYTOPLASMIC PROTEIN-RELATED"/>
    <property type="match status" value="1"/>
</dbReference>
<protein>
    <recommendedName>
        <fullName evidence="2">TssC1 N-terminal domain-containing protein</fullName>
    </recommendedName>
</protein>
<feature type="region of interest" description="Disordered" evidence="1">
    <location>
        <begin position="1"/>
        <end position="30"/>
    </location>
</feature>
<accession>A0A5K7YY66</accession>
<gene>
    <name evidence="3" type="ORF">DSCW_07170</name>
</gene>
<evidence type="ECO:0000313" key="4">
    <source>
        <dbReference type="Proteomes" id="UP000427769"/>
    </source>
</evidence>
<dbReference type="PANTHER" id="PTHR35565:SF1">
    <property type="entry name" value="TYPE VI SECRETION SYSTEM CONTRACTILE SHEATH LARGE SUBUNIT"/>
    <property type="match status" value="1"/>
</dbReference>
<feature type="domain" description="TssC1 N-terminal" evidence="2">
    <location>
        <begin position="214"/>
        <end position="507"/>
    </location>
</feature>